<organism evidence="1">
    <name type="scientific">hydrothermal vent metagenome</name>
    <dbReference type="NCBI Taxonomy" id="652676"/>
    <lineage>
        <taxon>unclassified sequences</taxon>
        <taxon>metagenomes</taxon>
        <taxon>ecological metagenomes</taxon>
    </lineage>
</organism>
<dbReference type="Gene3D" id="1.10.1330.10">
    <property type="entry name" value="Dockerin domain"/>
    <property type="match status" value="1"/>
</dbReference>
<dbReference type="InterPro" id="IPR036439">
    <property type="entry name" value="Dockerin_dom_sf"/>
</dbReference>
<dbReference type="SUPFAM" id="SSF63446">
    <property type="entry name" value="Type I dockerin domain"/>
    <property type="match status" value="1"/>
</dbReference>
<reference evidence="1" key="1">
    <citation type="submission" date="2018-06" db="EMBL/GenBank/DDBJ databases">
        <authorList>
            <person name="Zhirakovskaya E."/>
        </authorList>
    </citation>
    <scope>NUCLEOTIDE SEQUENCE</scope>
</reference>
<protein>
    <submittedName>
        <fullName evidence="1">Uncharacterized protein</fullName>
    </submittedName>
</protein>
<sequence>MRDLVKSMQTGCVAVGLVLSMGAGLAFGQTNVQTPPTRDTLPEYKGVNSTYTPGTVIDPETGMIMEWEPIVAPVHIPFDGVFPAGTIPQPDREAGRPMRPGSDPWIPDGSGYWPPLVDDIQAPQSQPLMQNFEGPGYNGLTPPDPDLARGYDYQVCVTNDDFAVYDSCGTELFRRDINDYLGLSDDFMFDPKVIFDPWAGRWVMMYHIRSNSPQESRLVIAVTGDSTPFGLPGSSVWYYNFNVQQDSGTGNAAWADYFDLGYSNTQLFASGNMFKFAGGFRWARLIVFDKAAMYAAGSAGRVSWSNLTNADGSQTNTPRAVKMQSSWSESGNIDAYFVNSRWGGGNRITFWKVRDAFGANTLTKADTGVGNYTTPPDAIQPNGDSIDTIDCRLMTAVVTNDLFGSNGIELFTGLNTERSGETGALLYKFDAVNHALEFESNFGADGYYYWFPSSAADYSGSNFWVFARTANSAGNEAEIRFVEMDQGSFSSASAQIKDGTGSYGGFRWGDYFGGQMDWGDYSANSGIPGRPSKVWLYGQYATNGGWGTHAGATSVYPQGSISSVSPGSTWVISGPPGGPFSPSSQVYTLSSAAGDVGTAYEVLSLPSWLDASKTYDQLWTSSTVTLSLNSNANGLGMGTYTDTVFFNDCYNGQNQWSRYVELRVEAPDLEVDSLFVSNGTYNPGDIITVTGKYVNNGNLATGVFTADFYASTNTTITPSDTYLGSRNYSSLGAGQTLTYGPHSLTLPCMSENNYYIGVIVTVTGDADTSDNTGYDSAPIGYEYCEGDFNSDCAVNTQDVIAFLNAWTAGNSSADCNGDGTVNTQDVICFLNAWTAGC</sequence>
<dbReference type="PROSITE" id="PS00018">
    <property type="entry name" value="EF_HAND_1"/>
    <property type="match status" value="1"/>
</dbReference>
<dbReference type="EMBL" id="UOGK01000218">
    <property type="protein sequence ID" value="VAX39299.1"/>
    <property type="molecule type" value="Genomic_DNA"/>
</dbReference>
<dbReference type="GO" id="GO:0000272">
    <property type="term" value="P:polysaccharide catabolic process"/>
    <property type="evidence" value="ECO:0007669"/>
    <property type="project" value="InterPro"/>
</dbReference>
<dbReference type="AlphaFoldDB" id="A0A3B1DAI4"/>
<dbReference type="InterPro" id="IPR013783">
    <property type="entry name" value="Ig-like_fold"/>
</dbReference>
<dbReference type="InterPro" id="IPR053783">
    <property type="entry name" value="Dockerin_dom_GC-type"/>
</dbReference>
<dbReference type="NCBIfam" id="NF041540">
    <property type="entry name" value="dockerin_GC"/>
    <property type="match status" value="1"/>
</dbReference>
<gene>
    <name evidence="1" type="ORF">MNBD_PLANCTO03-917</name>
</gene>
<evidence type="ECO:0000313" key="1">
    <source>
        <dbReference type="EMBL" id="VAX39299.1"/>
    </source>
</evidence>
<dbReference type="Gene3D" id="2.60.40.10">
    <property type="entry name" value="Immunoglobulins"/>
    <property type="match status" value="1"/>
</dbReference>
<proteinExistence type="predicted"/>
<accession>A0A3B1DAI4</accession>
<name>A0A3B1DAI4_9ZZZZ</name>
<dbReference type="InterPro" id="IPR018247">
    <property type="entry name" value="EF_Hand_1_Ca_BS"/>
</dbReference>